<feature type="compositionally biased region" description="Basic and acidic residues" evidence="1">
    <location>
        <begin position="9"/>
        <end position="18"/>
    </location>
</feature>
<dbReference type="EMBL" id="CAJOBC010011449">
    <property type="protein sequence ID" value="CAF4008137.1"/>
    <property type="molecule type" value="Genomic_DNA"/>
</dbReference>
<proteinExistence type="predicted"/>
<feature type="region of interest" description="Disordered" evidence="1">
    <location>
        <begin position="1"/>
        <end position="38"/>
    </location>
</feature>
<reference evidence="2" key="1">
    <citation type="submission" date="2021-02" db="EMBL/GenBank/DDBJ databases">
        <authorList>
            <person name="Nowell W R."/>
        </authorList>
    </citation>
    <scope>NUCLEOTIDE SEQUENCE</scope>
</reference>
<evidence type="ECO:0000313" key="2">
    <source>
        <dbReference type="EMBL" id="CAF4008137.1"/>
    </source>
</evidence>
<feature type="non-terminal residue" evidence="2">
    <location>
        <position position="57"/>
    </location>
</feature>
<evidence type="ECO:0000313" key="3">
    <source>
        <dbReference type="Proteomes" id="UP000681722"/>
    </source>
</evidence>
<name>A0A8S2NM64_9BILA</name>
<organism evidence="2 3">
    <name type="scientific">Didymodactylos carnosus</name>
    <dbReference type="NCBI Taxonomy" id="1234261"/>
    <lineage>
        <taxon>Eukaryota</taxon>
        <taxon>Metazoa</taxon>
        <taxon>Spiralia</taxon>
        <taxon>Gnathifera</taxon>
        <taxon>Rotifera</taxon>
        <taxon>Eurotatoria</taxon>
        <taxon>Bdelloidea</taxon>
        <taxon>Philodinida</taxon>
        <taxon>Philodinidae</taxon>
        <taxon>Didymodactylos</taxon>
    </lineage>
</organism>
<dbReference type="Proteomes" id="UP000681722">
    <property type="component" value="Unassembled WGS sequence"/>
</dbReference>
<evidence type="ECO:0000256" key="1">
    <source>
        <dbReference type="SAM" id="MobiDB-lite"/>
    </source>
</evidence>
<gene>
    <name evidence="2" type="ORF">SRO942_LOCUS25824</name>
</gene>
<protein>
    <submittedName>
        <fullName evidence="2">Uncharacterized protein</fullName>
    </submittedName>
</protein>
<accession>A0A8S2NM64</accession>
<sequence length="57" mass="6348">MPVFGSTPKKNDSVHMPDENDEDVDESEKPYEPSGSFQQVVLSPVEVRTGTIVIRTK</sequence>
<dbReference type="AlphaFoldDB" id="A0A8S2NM64"/>
<comment type="caution">
    <text evidence="2">The sequence shown here is derived from an EMBL/GenBank/DDBJ whole genome shotgun (WGS) entry which is preliminary data.</text>
</comment>